<comment type="similarity">
    <text evidence="3">Belongs to the HAD-like hydrolase superfamily. SerB family.</text>
</comment>
<dbReference type="Gene3D" id="3.40.50.1000">
    <property type="entry name" value="HAD superfamily/HAD-like"/>
    <property type="match status" value="1"/>
</dbReference>
<evidence type="ECO:0000256" key="2">
    <source>
        <dbReference type="ARBA" id="ARBA00005135"/>
    </source>
</evidence>
<evidence type="ECO:0000256" key="8">
    <source>
        <dbReference type="ARBA" id="ARBA00022801"/>
    </source>
</evidence>
<dbReference type="SFLD" id="SFLDG01137">
    <property type="entry name" value="C1.6.1:_Phosphoserine_Phosphat"/>
    <property type="match status" value="1"/>
</dbReference>
<dbReference type="GO" id="GO:0005737">
    <property type="term" value="C:cytoplasm"/>
    <property type="evidence" value="ECO:0007669"/>
    <property type="project" value="TreeGrafter"/>
</dbReference>
<comment type="caution">
    <text evidence="15">The sequence shown here is derived from an EMBL/GenBank/DDBJ whole genome shotgun (WGS) entry which is preliminary data.</text>
</comment>
<proteinExistence type="inferred from homology"/>
<gene>
    <name evidence="15" type="primary">serB</name>
    <name evidence="15" type="ORF">ACELLULO517_08790</name>
</gene>
<dbReference type="InterPro" id="IPR036412">
    <property type="entry name" value="HAD-like_sf"/>
</dbReference>
<sequence>MRHILTLIADRQSTSLTAAMIRRAGEAVKGAEPTILSDGEAADIPVDDLPDAIAMQEVLDNAPIDWIVTKSRGRRKGLLVADMDSTIVTSETLDELAAYAGVQAEIEAITRLSMNGEIDFSEALRKRVAMLRGLSLDALQKTWEKTELMPGAKELIATMRKHNALTALVSGGFTFFTGRVAEVVGFDRHHANVLIDDGKTLTGEVAEPILDRDAKKAALVRMAEERGLKLAATLAVGDGANDLAMLAVAGLGVAYHAKPIVAREARARVDHGNLRALLFAQGYPASAFVT</sequence>
<dbReference type="SUPFAM" id="SSF56784">
    <property type="entry name" value="HAD-like"/>
    <property type="match status" value="1"/>
</dbReference>
<evidence type="ECO:0000256" key="11">
    <source>
        <dbReference type="ARBA" id="ARBA00031693"/>
    </source>
</evidence>
<comment type="cofactor">
    <cofactor evidence="1">
        <name>Mg(2+)</name>
        <dbReference type="ChEBI" id="CHEBI:18420"/>
    </cofactor>
</comment>
<evidence type="ECO:0000256" key="9">
    <source>
        <dbReference type="ARBA" id="ARBA00022842"/>
    </source>
</evidence>
<name>A0A963Z000_9PROT</name>
<evidence type="ECO:0000256" key="12">
    <source>
        <dbReference type="ARBA" id="ARBA00048138"/>
    </source>
</evidence>
<comment type="catalytic activity">
    <reaction evidence="13">
        <text>O-phospho-D-serine + H2O = D-serine + phosphate</text>
        <dbReference type="Rhea" id="RHEA:24873"/>
        <dbReference type="ChEBI" id="CHEBI:15377"/>
        <dbReference type="ChEBI" id="CHEBI:35247"/>
        <dbReference type="ChEBI" id="CHEBI:43474"/>
        <dbReference type="ChEBI" id="CHEBI:58680"/>
        <dbReference type="EC" id="3.1.3.3"/>
    </reaction>
</comment>
<dbReference type="RefSeq" id="WP_227306966.1">
    <property type="nucleotide sequence ID" value="NZ_JAESVA010000003.1"/>
</dbReference>
<dbReference type="SFLD" id="SFLDS00003">
    <property type="entry name" value="Haloacid_Dehalogenase"/>
    <property type="match status" value="1"/>
</dbReference>
<accession>A0A963Z000</accession>
<dbReference type="NCBIfam" id="TIGR01488">
    <property type="entry name" value="HAD-SF-IB"/>
    <property type="match status" value="1"/>
</dbReference>
<evidence type="ECO:0000313" key="15">
    <source>
        <dbReference type="EMBL" id="MCB8880327.1"/>
    </source>
</evidence>
<organism evidence="15 16">
    <name type="scientific">Acidisoma cellulosilyticum</name>
    <dbReference type="NCBI Taxonomy" id="2802395"/>
    <lineage>
        <taxon>Bacteria</taxon>
        <taxon>Pseudomonadati</taxon>
        <taxon>Pseudomonadota</taxon>
        <taxon>Alphaproteobacteria</taxon>
        <taxon>Acetobacterales</taxon>
        <taxon>Acidocellaceae</taxon>
        <taxon>Acidisoma</taxon>
    </lineage>
</organism>
<dbReference type="GO" id="GO:0036424">
    <property type="term" value="F:L-phosphoserine phosphatase activity"/>
    <property type="evidence" value="ECO:0007669"/>
    <property type="project" value="InterPro"/>
</dbReference>
<dbReference type="Proteomes" id="UP000721844">
    <property type="component" value="Unassembled WGS sequence"/>
</dbReference>
<comment type="catalytic activity">
    <reaction evidence="12">
        <text>O-phospho-L-serine + H2O = L-serine + phosphate</text>
        <dbReference type="Rhea" id="RHEA:21208"/>
        <dbReference type="ChEBI" id="CHEBI:15377"/>
        <dbReference type="ChEBI" id="CHEBI:33384"/>
        <dbReference type="ChEBI" id="CHEBI:43474"/>
        <dbReference type="ChEBI" id="CHEBI:57524"/>
        <dbReference type="EC" id="3.1.3.3"/>
    </reaction>
</comment>
<protein>
    <recommendedName>
        <fullName evidence="5">Phosphoserine phosphatase</fullName>
        <ecNumber evidence="4">3.1.3.3</ecNumber>
    </recommendedName>
    <alternativeName>
        <fullName evidence="11">O-phosphoserine phosphohydrolase</fullName>
    </alternativeName>
</protein>
<dbReference type="PANTHER" id="PTHR43344">
    <property type="entry name" value="PHOSPHOSERINE PHOSPHATASE"/>
    <property type="match status" value="1"/>
</dbReference>
<reference evidence="15 16" key="1">
    <citation type="journal article" date="2021" name="Microorganisms">
        <title>Acidisoma silvae sp. nov. and Acidisomacellulosilytica sp. nov., Two Acidophilic Bacteria Isolated from Decaying Wood, Hydrolyzing Cellulose and Producing Poly-3-hydroxybutyrate.</title>
        <authorList>
            <person name="Mieszkin S."/>
            <person name="Pouder E."/>
            <person name="Uroz S."/>
            <person name="Simon-Colin C."/>
            <person name="Alain K."/>
        </authorList>
    </citation>
    <scope>NUCLEOTIDE SEQUENCE [LARGE SCALE GENOMIC DNA]</scope>
    <source>
        <strain evidence="15 16">HW T5.17</strain>
    </source>
</reference>
<evidence type="ECO:0000256" key="13">
    <source>
        <dbReference type="ARBA" id="ARBA00048523"/>
    </source>
</evidence>
<evidence type="ECO:0000256" key="1">
    <source>
        <dbReference type="ARBA" id="ARBA00001946"/>
    </source>
</evidence>
<evidence type="ECO:0000256" key="3">
    <source>
        <dbReference type="ARBA" id="ARBA00009184"/>
    </source>
</evidence>
<keyword evidence="9" id="KW-0460">Magnesium</keyword>
<keyword evidence="10" id="KW-0718">Serine biosynthesis</keyword>
<evidence type="ECO:0000256" key="5">
    <source>
        <dbReference type="ARBA" id="ARBA00015196"/>
    </source>
</evidence>
<evidence type="ECO:0000256" key="6">
    <source>
        <dbReference type="ARBA" id="ARBA00022605"/>
    </source>
</evidence>
<evidence type="ECO:0000256" key="14">
    <source>
        <dbReference type="PIRSR" id="PIRSR604469-1"/>
    </source>
</evidence>
<evidence type="ECO:0000256" key="7">
    <source>
        <dbReference type="ARBA" id="ARBA00022723"/>
    </source>
</evidence>
<dbReference type="EC" id="3.1.3.3" evidence="4"/>
<dbReference type="SFLD" id="SFLDG01136">
    <property type="entry name" value="C1.6:_Phosphoserine_Phosphatas"/>
    <property type="match status" value="1"/>
</dbReference>
<keyword evidence="6" id="KW-0028">Amino-acid biosynthesis</keyword>
<dbReference type="EMBL" id="JAESVA010000003">
    <property type="protein sequence ID" value="MCB8880327.1"/>
    <property type="molecule type" value="Genomic_DNA"/>
</dbReference>
<evidence type="ECO:0000313" key="16">
    <source>
        <dbReference type="Proteomes" id="UP000721844"/>
    </source>
</evidence>
<feature type="active site" description="Nucleophile" evidence="14">
    <location>
        <position position="82"/>
    </location>
</feature>
<dbReference type="AlphaFoldDB" id="A0A963Z000"/>
<keyword evidence="7" id="KW-0479">Metal-binding</keyword>
<dbReference type="PANTHER" id="PTHR43344:SF2">
    <property type="entry name" value="PHOSPHOSERINE PHOSPHATASE"/>
    <property type="match status" value="1"/>
</dbReference>
<keyword evidence="16" id="KW-1185">Reference proteome</keyword>
<dbReference type="InterPro" id="IPR004469">
    <property type="entry name" value="PSP"/>
</dbReference>
<keyword evidence="8 15" id="KW-0378">Hydrolase</keyword>
<dbReference type="GO" id="GO:0006564">
    <property type="term" value="P:L-serine biosynthetic process"/>
    <property type="evidence" value="ECO:0007669"/>
    <property type="project" value="UniProtKB-KW"/>
</dbReference>
<feature type="active site" description="Proton donor" evidence="14">
    <location>
        <position position="84"/>
    </location>
</feature>
<evidence type="ECO:0000256" key="10">
    <source>
        <dbReference type="ARBA" id="ARBA00023299"/>
    </source>
</evidence>
<dbReference type="GO" id="GO:0000287">
    <property type="term" value="F:magnesium ion binding"/>
    <property type="evidence" value="ECO:0007669"/>
    <property type="project" value="TreeGrafter"/>
</dbReference>
<dbReference type="NCBIfam" id="TIGR00338">
    <property type="entry name" value="serB"/>
    <property type="match status" value="1"/>
</dbReference>
<dbReference type="Pfam" id="PF12710">
    <property type="entry name" value="HAD"/>
    <property type="match status" value="1"/>
</dbReference>
<dbReference type="InterPro" id="IPR023214">
    <property type="entry name" value="HAD_sf"/>
</dbReference>
<evidence type="ECO:0000256" key="4">
    <source>
        <dbReference type="ARBA" id="ARBA00012640"/>
    </source>
</evidence>
<dbReference type="InterPro" id="IPR050582">
    <property type="entry name" value="HAD-like_SerB"/>
</dbReference>
<comment type="pathway">
    <text evidence="2">Amino-acid biosynthesis; L-serine biosynthesis; L-serine from 3-phospho-D-glycerate: step 3/3.</text>
</comment>
<dbReference type="SFLD" id="SFLDF00029">
    <property type="entry name" value="phosphoserine_phosphatase"/>
    <property type="match status" value="1"/>
</dbReference>